<gene>
    <name evidence="1" type="ORF">DPMN_137157</name>
</gene>
<sequence length="87" mass="9502">MGPGVALVPSRLFLVSRRSLPVLPGYFRFIPDVLTILIISRWSPRGPRSSPVHPGRPCWSPGRAPVHPGRSQITHRGSTGIIVILGF</sequence>
<accession>A0A9D4G4Z8</accession>
<reference evidence="1" key="2">
    <citation type="submission" date="2020-11" db="EMBL/GenBank/DDBJ databases">
        <authorList>
            <person name="McCartney M.A."/>
            <person name="Auch B."/>
            <person name="Kono T."/>
            <person name="Mallez S."/>
            <person name="Becker A."/>
            <person name="Gohl D.M."/>
            <person name="Silverstein K.A.T."/>
            <person name="Koren S."/>
            <person name="Bechman K.B."/>
            <person name="Herman A."/>
            <person name="Abrahante J.E."/>
            <person name="Garbe J."/>
        </authorList>
    </citation>
    <scope>NUCLEOTIDE SEQUENCE</scope>
    <source>
        <strain evidence="1">Duluth1</strain>
        <tissue evidence="1">Whole animal</tissue>
    </source>
</reference>
<evidence type="ECO:0000313" key="2">
    <source>
        <dbReference type="Proteomes" id="UP000828390"/>
    </source>
</evidence>
<dbReference type="EMBL" id="JAIWYP010000006">
    <property type="protein sequence ID" value="KAH3808798.1"/>
    <property type="molecule type" value="Genomic_DNA"/>
</dbReference>
<dbReference type="Proteomes" id="UP000828390">
    <property type="component" value="Unassembled WGS sequence"/>
</dbReference>
<proteinExistence type="predicted"/>
<comment type="caution">
    <text evidence="1">The sequence shown here is derived from an EMBL/GenBank/DDBJ whole genome shotgun (WGS) entry which is preliminary data.</text>
</comment>
<reference evidence="1" key="1">
    <citation type="journal article" date="2019" name="bioRxiv">
        <title>The Genome of the Zebra Mussel, Dreissena polymorpha: A Resource for Invasive Species Research.</title>
        <authorList>
            <person name="McCartney M.A."/>
            <person name="Auch B."/>
            <person name="Kono T."/>
            <person name="Mallez S."/>
            <person name="Zhang Y."/>
            <person name="Obille A."/>
            <person name="Becker A."/>
            <person name="Abrahante J.E."/>
            <person name="Garbe J."/>
            <person name="Badalamenti J.P."/>
            <person name="Herman A."/>
            <person name="Mangelson H."/>
            <person name="Liachko I."/>
            <person name="Sullivan S."/>
            <person name="Sone E.D."/>
            <person name="Koren S."/>
            <person name="Silverstein K.A.T."/>
            <person name="Beckman K.B."/>
            <person name="Gohl D.M."/>
        </authorList>
    </citation>
    <scope>NUCLEOTIDE SEQUENCE</scope>
    <source>
        <strain evidence="1">Duluth1</strain>
        <tissue evidence="1">Whole animal</tissue>
    </source>
</reference>
<evidence type="ECO:0000313" key="1">
    <source>
        <dbReference type="EMBL" id="KAH3808798.1"/>
    </source>
</evidence>
<keyword evidence="2" id="KW-1185">Reference proteome</keyword>
<organism evidence="1 2">
    <name type="scientific">Dreissena polymorpha</name>
    <name type="common">Zebra mussel</name>
    <name type="synonym">Mytilus polymorpha</name>
    <dbReference type="NCBI Taxonomy" id="45954"/>
    <lineage>
        <taxon>Eukaryota</taxon>
        <taxon>Metazoa</taxon>
        <taxon>Spiralia</taxon>
        <taxon>Lophotrochozoa</taxon>
        <taxon>Mollusca</taxon>
        <taxon>Bivalvia</taxon>
        <taxon>Autobranchia</taxon>
        <taxon>Heteroconchia</taxon>
        <taxon>Euheterodonta</taxon>
        <taxon>Imparidentia</taxon>
        <taxon>Neoheterodontei</taxon>
        <taxon>Myida</taxon>
        <taxon>Dreissenoidea</taxon>
        <taxon>Dreissenidae</taxon>
        <taxon>Dreissena</taxon>
    </lineage>
</organism>
<protein>
    <submittedName>
        <fullName evidence="1">Uncharacterized protein</fullName>
    </submittedName>
</protein>
<dbReference type="AlphaFoldDB" id="A0A9D4G4Z8"/>
<name>A0A9D4G4Z8_DREPO</name>